<keyword evidence="1" id="KW-0812">Transmembrane</keyword>
<organism evidence="3 4">
    <name type="scientific">Pseudodonghicola flavimaris</name>
    <dbReference type="NCBI Taxonomy" id="3050036"/>
    <lineage>
        <taxon>Bacteria</taxon>
        <taxon>Pseudomonadati</taxon>
        <taxon>Pseudomonadota</taxon>
        <taxon>Alphaproteobacteria</taxon>
        <taxon>Rhodobacterales</taxon>
        <taxon>Paracoccaceae</taxon>
        <taxon>Pseudodonghicola</taxon>
    </lineage>
</organism>
<evidence type="ECO:0000313" key="4">
    <source>
        <dbReference type="Proteomes" id="UP001243757"/>
    </source>
</evidence>
<proteinExistence type="predicted"/>
<keyword evidence="4" id="KW-1185">Reference proteome</keyword>
<dbReference type="Pfam" id="PF03372">
    <property type="entry name" value="Exo_endo_phos"/>
    <property type="match status" value="1"/>
</dbReference>
<gene>
    <name evidence="3" type="ORF">QO033_22640</name>
</gene>
<dbReference type="InterPro" id="IPR036691">
    <property type="entry name" value="Endo/exonu/phosph_ase_sf"/>
</dbReference>
<dbReference type="RefSeq" id="WP_284483136.1">
    <property type="nucleotide sequence ID" value="NZ_JASNJD010000026.1"/>
</dbReference>
<keyword evidence="1" id="KW-1133">Transmembrane helix</keyword>
<dbReference type="InterPro" id="IPR005135">
    <property type="entry name" value="Endo/exonuclease/phosphatase"/>
</dbReference>
<dbReference type="EMBL" id="JASNJD010000026">
    <property type="protein sequence ID" value="MDK3020484.1"/>
    <property type="molecule type" value="Genomic_DNA"/>
</dbReference>
<dbReference type="Gene3D" id="3.60.10.10">
    <property type="entry name" value="Endonuclease/exonuclease/phosphatase"/>
    <property type="match status" value="1"/>
</dbReference>
<feature type="transmembrane region" description="Helical" evidence="1">
    <location>
        <begin position="30"/>
        <end position="53"/>
    </location>
</feature>
<evidence type="ECO:0000259" key="2">
    <source>
        <dbReference type="Pfam" id="PF03372"/>
    </source>
</evidence>
<dbReference type="GO" id="GO:0004519">
    <property type="term" value="F:endonuclease activity"/>
    <property type="evidence" value="ECO:0007669"/>
    <property type="project" value="UniProtKB-KW"/>
</dbReference>
<reference evidence="3 4" key="1">
    <citation type="submission" date="2023-05" db="EMBL/GenBank/DDBJ databases">
        <title>Pseudodonghicola sp. nov.</title>
        <authorList>
            <person name="Huang J."/>
        </authorList>
    </citation>
    <scope>NUCLEOTIDE SEQUENCE [LARGE SCALE GENOMIC DNA]</scope>
    <source>
        <strain evidence="3 4">IC7</strain>
    </source>
</reference>
<protein>
    <submittedName>
        <fullName evidence="3">Endonuclease/exonuclease/phosphatase family protein</fullName>
    </submittedName>
</protein>
<evidence type="ECO:0000313" key="3">
    <source>
        <dbReference type="EMBL" id="MDK3020484.1"/>
    </source>
</evidence>
<keyword evidence="1" id="KW-0472">Membrane</keyword>
<keyword evidence="3" id="KW-0540">Nuclease</keyword>
<dbReference type="Proteomes" id="UP001243757">
    <property type="component" value="Unassembled WGS sequence"/>
</dbReference>
<keyword evidence="3" id="KW-0255">Endonuclease</keyword>
<feature type="transmembrane region" description="Helical" evidence="1">
    <location>
        <begin position="60"/>
        <end position="79"/>
    </location>
</feature>
<name>A0ABT7F7A5_9RHOB</name>
<feature type="domain" description="Endonuclease/exonuclease/phosphatase" evidence="2">
    <location>
        <begin position="102"/>
        <end position="284"/>
    </location>
</feature>
<accession>A0ABT7F7A5</accession>
<evidence type="ECO:0000256" key="1">
    <source>
        <dbReference type="SAM" id="Phobius"/>
    </source>
</evidence>
<dbReference type="SUPFAM" id="SSF56219">
    <property type="entry name" value="DNase I-like"/>
    <property type="match status" value="1"/>
</dbReference>
<comment type="caution">
    <text evidence="3">The sequence shown here is derived from an EMBL/GenBank/DDBJ whole genome shotgun (WGS) entry which is preliminary data.</text>
</comment>
<keyword evidence="3" id="KW-0378">Hydrolase</keyword>
<sequence length="293" mass="31144">MAILRRLGAVLVLAGALAVAAGYGGALHPALDAVAVFRVPLALATALVALALWRRPRAAVWAVVALMTLAAGPRLWALWGPLPAQAAPDFSLYQKNLMFSLADRAPVIADIRARRADVVTLQEVSRPNQAVLEALREVYPSQNYCDYRSNGGPAVLSRWPMVPGSATCGPGLAAIQIETPQGRLWAVSIHLRWPWPFEQPDQLALLEPVLRDLDGPKVIGGDFNNTAWSQAIARVSAASGTARVGREAVTFSLPFGGLGVGIDHVLSTAARGQITVLDRLGSDHRGLLAQLAI</sequence>